<dbReference type="PANTHER" id="PTHR31234:SF39">
    <property type="entry name" value="HARPIN-INDUCED PROTEIN 1 CONTAINING PROTEIN, EXPRESSED"/>
    <property type="match status" value="1"/>
</dbReference>
<reference evidence="7" key="1">
    <citation type="journal article" date="2021" name="Nat. Commun.">
        <title>Genomic analyses provide insights into spinach domestication and the genetic basis of agronomic traits.</title>
        <authorList>
            <person name="Cai X."/>
            <person name="Sun X."/>
            <person name="Xu C."/>
            <person name="Sun H."/>
            <person name="Wang X."/>
            <person name="Ge C."/>
            <person name="Zhang Z."/>
            <person name="Wang Q."/>
            <person name="Fei Z."/>
            <person name="Jiao C."/>
            <person name="Wang Q."/>
        </authorList>
    </citation>
    <scope>NUCLEOTIDE SEQUENCE [LARGE SCALE GENOMIC DNA]</scope>
    <source>
        <strain evidence="7">cv. Varoflay</strain>
    </source>
</reference>
<protein>
    <submittedName>
        <fullName evidence="8">Uncharacterized protein At1g08160</fullName>
    </submittedName>
</protein>
<dbReference type="GO" id="GO:0098542">
    <property type="term" value="P:defense response to other organism"/>
    <property type="evidence" value="ECO:0007669"/>
    <property type="project" value="InterPro"/>
</dbReference>
<organism evidence="7 8">
    <name type="scientific">Spinacia oleracea</name>
    <name type="common">Spinach</name>
    <dbReference type="NCBI Taxonomy" id="3562"/>
    <lineage>
        <taxon>Eukaryota</taxon>
        <taxon>Viridiplantae</taxon>
        <taxon>Streptophyta</taxon>
        <taxon>Embryophyta</taxon>
        <taxon>Tracheophyta</taxon>
        <taxon>Spermatophyta</taxon>
        <taxon>Magnoliopsida</taxon>
        <taxon>eudicotyledons</taxon>
        <taxon>Gunneridae</taxon>
        <taxon>Pentapetalae</taxon>
        <taxon>Caryophyllales</taxon>
        <taxon>Chenopodiaceae</taxon>
        <taxon>Chenopodioideae</taxon>
        <taxon>Anserineae</taxon>
        <taxon>Spinacia</taxon>
    </lineage>
</organism>
<evidence type="ECO:0000313" key="8">
    <source>
        <dbReference type="RefSeq" id="XP_021843714.1"/>
    </source>
</evidence>
<evidence type="ECO:0000313" key="7">
    <source>
        <dbReference type="Proteomes" id="UP000813463"/>
    </source>
</evidence>
<dbReference type="InterPro" id="IPR044839">
    <property type="entry name" value="NDR1-like"/>
</dbReference>
<dbReference type="InterPro" id="IPR004864">
    <property type="entry name" value="LEA_2"/>
</dbReference>
<gene>
    <name evidence="8" type="primary">LOC110783679</name>
</gene>
<feature type="transmembrane region" description="Helical" evidence="5">
    <location>
        <begin position="20"/>
        <end position="43"/>
    </location>
</feature>
<keyword evidence="3 5" id="KW-1133">Transmembrane helix</keyword>
<sequence>MALPRTTQNTTAKKTSPITLCAIICLALIVLVGLAILITWLAIKPKKIQYSVDEGWIRDYNLNNSHLTSTFNFVIRTYNPNNKASIYYDKMDVKVYYRGQTVSSDGILPFHQPKKNVTRLMYQNTIKDVMLSSDSAQHLKLERTGGQVDLDIKIKAKIRFKVGLLKTRHYKLKVLCSPVVVNFPNDKRFQKTDCDVDY</sequence>
<name>A0A9R0JQZ0_SPIOL</name>
<proteinExistence type="predicted"/>
<evidence type="ECO:0000256" key="3">
    <source>
        <dbReference type="ARBA" id="ARBA00022989"/>
    </source>
</evidence>
<dbReference type="GeneID" id="110783679"/>
<evidence type="ECO:0000256" key="2">
    <source>
        <dbReference type="ARBA" id="ARBA00022692"/>
    </source>
</evidence>
<accession>A0A9R0JQZ0</accession>
<dbReference type="AlphaFoldDB" id="A0A9R0JQZ0"/>
<dbReference type="Proteomes" id="UP000813463">
    <property type="component" value="Chromosome 4"/>
</dbReference>
<dbReference type="KEGG" id="soe:110783679"/>
<dbReference type="RefSeq" id="XP_021843714.1">
    <property type="nucleotide sequence ID" value="XM_021988022.2"/>
</dbReference>
<evidence type="ECO:0000256" key="1">
    <source>
        <dbReference type="ARBA" id="ARBA00004167"/>
    </source>
</evidence>
<keyword evidence="4 5" id="KW-0472">Membrane</keyword>
<keyword evidence="7" id="KW-1185">Reference proteome</keyword>
<evidence type="ECO:0000256" key="4">
    <source>
        <dbReference type="ARBA" id="ARBA00023136"/>
    </source>
</evidence>
<evidence type="ECO:0000256" key="5">
    <source>
        <dbReference type="SAM" id="Phobius"/>
    </source>
</evidence>
<reference evidence="8" key="2">
    <citation type="submission" date="2025-08" db="UniProtKB">
        <authorList>
            <consortium name="RefSeq"/>
        </authorList>
    </citation>
    <scope>IDENTIFICATION</scope>
    <source>
        <tissue evidence="8">Leaf</tissue>
    </source>
</reference>
<feature type="domain" description="Late embryogenesis abundant protein LEA-2 subgroup" evidence="6">
    <location>
        <begin position="75"/>
        <end position="174"/>
    </location>
</feature>
<dbReference type="Pfam" id="PF03168">
    <property type="entry name" value="LEA_2"/>
    <property type="match status" value="1"/>
</dbReference>
<dbReference type="GO" id="GO:0009506">
    <property type="term" value="C:plasmodesma"/>
    <property type="evidence" value="ECO:0000318"/>
    <property type="project" value="GO_Central"/>
</dbReference>
<keyword evidence="2 5" id="KW-0812">Transmembrane</keyword>
<dbReference type="OrthoDB" id="669838at2759"/>
<dbReference type="PANTHER" id="PTHR31234">
    <property type="entry name" value="LATE EMBRYOGENESIS ABUNDANT (LEA) HYDROXYPROLINE-RICH GLYCOPROTEIN FAMILY"/>
    <property type="match status" value="1"/>
</dbReference>
<comment type="subcellular location">
    <subcellularLocation>
        <location evidence="1">Membrane</location>
        <topology evidence="1">Single-pass membrane protein</topology>
    </subcellularLocation>
</comment>
<evidence type="ECO:0000259" key="6">
    <source>
        <dbReference type="Pfam" id="PF03168"/>
    </source>
</evidence>
<dbReference type="GO" id="GO:0005886">
    <property type="term" value="C:plasma membrane"/>
    <property type="evidence" value="ECO:0000318"/>
    <property type="project" value="GO_Central"/>
</dbReference>